<dbReference type="HOGENOM" id="CLU_077618_1_0_9"/>
<dbReference type="STRING" id="100884.GCA_000269565_02582"/>
<feature type="transmembrane region" description="Helical" evidence="1">
    <location>
        <begin position="204"/>
        <end position="226"/>
    </location>
</feature>
<feature type="transmembrane region" description="Helical" evidence="1">
    <location>
        <begin position="171"/>
        <end position="192"/>
    </location>
</feature>
<accession>E7GDX1</accession>
<reference evidence="3 4" key="1">
    <citation type="submission" date="2010-12" db="EMBL/GenBank/DDBJ databases">
        <title>The Genome Sequence of Coprobacillus sp. strain 29_1.</title>
        <authorList>
            <consortium name="The Broad Institute Genome Sequencing Platform"/>
            <person name="Earl A."/>
            <person name="Ward D."/>
            <person name="Feldgarden M."/>
            <person name="Gevers D."/>
            <person name="Daigneault M."/>
            <person name="Sibley C.D."/>
            <person name="White A."/>
            <person name="Strauss J."/>
            <person name="Allen-Vercoe E."/>
            <person name="Young S.K."/>
            <person name="Zeng Q."/>
            <person name="Gargeya S."/>
            <person name="Fitzgerald M."/>
            <person name="Haas B."/>
            <person name="Abouelleil A."/>
            <person name="Alvarado L."/>
            <person name="Arachchi H.M."/>
            <person name="Berlin A."/>
            <person name="Brown A."/>
            <person name="Chapman S.B."/>
            <person name="Chen Z."/>
            <person name="Dunbar C."/>
            <person name="Freedman E."/>
            <person name="Gearin G."/>
            <person name="Gellesch M."/>
            <person name="Goldberg J."/>
            <person name="Griggs A."/>
            <person name="Gujja S."/>
            <person name="Heilman E."/>
            <person name="Heiman D."/>
            <person name="Howarth C."/>
            <person name="Larson L."/>
            <person name="Lui A."/>
            <person name="MacDonald P.J.P."/>
            <person name="Mehta T."/>
            <person name="Montmayeur A."/>
            <person name="Murphy C."/>
            <person name="Neiman D."/>
            <person name="Pearson M."/>
            <person name="Priest M."/>
            <person name="Roberts A."/>
            <person name="Saif S."/>
            <person name="Shea T."/>
            <person name="Shenoy N."/>
            <person name="Sisk P."/>
            <person name="Stolte C."/>
            <person name="Sykes S."/>
            <person name="White J."/>
            <person name="Yandava C."/>
            <person name="Nusbaum C."/>
            <person name="Birren B."/>
        </authorList>
    </citation>
    <scope>NUCLEOTIDE SEQUENCE [LARGE SCALE GENOMIC DNA]</scope>
    <source>
        <strain evidence="3 4">29_1</strain>
    </source>
</reference>
<dbReference type="eggNOG" id="COG4767">
    <property type="taxonomic scope" value="Bacteria"/>
</dbReference>
<gene>
    <name evidence="3" type="ORF">HMPREF9488_02964</name>
</gene>
<evidence type="ECO:0000259" key="2">
    <source>
        <dbReference type="Pfam" id="PF04892"/>
    </source>
</evidence>
<evidence type="ECO:0000256" key="1">
    <source>
        <dbReference type="SAM" id="Phobius"/>
    </source>
</evidence>
<feature type="transmembrane region" description="Helical" evidence="1">
    <location>
        <begin position="42"/>
        <end position="60"/>
    </location>
</feature>
<dbReference type="PANTHER" id="PTHR36834:SF1">
    <property type="entry name" value="INTEGRAL MEMBRANE PROTEIN"/>
    <property type="match status" value="1"/>
</dbReference>
<name>E7GDX1_9FIRM</name>
<dbReference type="Proteomes" id="UP000003157">
    <property type="component" value="Unassembled WGS sequence"/>
</dbReference>
<dbReference type="Pfam" id="PF04892">
    <property type="entry name" value="VanZ"/>
    <property type="match status" value="1"/>
</dbReference>
<evidence type="ECO:0000313" key="4">
    <source>
        <dbReference type="Proteomes" id="UP000003157"/>
    </source>
</evidence>
<dbReference type="AlphaFoldDB" id="E7GDX1"/>
<dbReference type="EMBL" id="ADKX01000043">
    <property type="protein sequence ID" value="EFW03774.1"/>
    <property type="molecule type" value="Genomic_DNA"/>
</dbReference>
<evidence type="ECO:0000313" key="3">
    <source>
        <dbReference type="EMBL" id="EFW03774.1"/>
    </source>
</evidence>
<feature type="transmembrane region" description="Helical" evidence="1">
    <location>
        <begin position="72"/>
        <end position="92"/>
    </location>
</feature>
<keyword evidence="1" id="KW-0812">Transmembrane</keyword>
<keyword evidence="1" id="KW-1133">Transmembrane helix</keyword>
<dbReference type="OrthoDB" id="1641496at2"/>
<sequence length="229" mass="27095">MFMEKILKRLKYVFLLCIVISFGMQFMYILSIELKLTLMQKVILIMIQTTSIVGYVYFDSNYQNQEKRKKSFLQMHWVLFILYCLNLFYILFLDPDFGRKVMKATLSFEDYFQYNVNLDPFETIHLFIRGYQKGVVTLEALLGNLLGNMLVFMPMAYFLPVLFPKLRKIRWFILTIIMMVLSVEILQVYLRIGSGDIDDFLLNVAGATLMYFLLKCFPLSHIYCLVGKE</sequence>
<dbReference type="PANTHER" id="PTHR36834">
    <property type="entry name" value="MEMBRANE PROTEIN-RELATED"/>
    <property type="match status" value="1"/>
</dbReference>
<feature type="domain" description="VanZ-like" evidence="2">
    <location>
        <begin position="80"/>
        <end position="216"/>
    </location>
</feature>
<dbReference type="InterPro" id="IPR053150">
    <property type="entry name" value="Teicoplanin_resist-assoc"/>
</dbReference>
<dbReference type="InterPro" id="IPR006976">
    <property type="entry name" value="VanZ-like"/>
</dbReference>
<keyword evidence="4" id="KW-1185">Reference proteome</keyword>
<keyword evidence="1" id="KW-0472">Membrane</keyword>
<proteinExistence type="predicted"/>
<organism evidence="3 4">
    <name type="scientific">Coprobacillus cateniformis</name>
    <dbReference type="NCBI Taxonomy" id="100884"/>
    <lineage>
        <taxon>Bacteria</taxon>
        <taxon>Bacillati</taxon>
        <taxon>Bacillota</taxon>
        <taxon>Erysipelotrichia</taxon>
        <taxon>Erysipelotrichales</taxon>
        <taxon>Coprobacillaceae</taxon>
        <taxon>Coprobacillus</taxon>
    </lineage>
</organism>
<protein>
    <recommendedName>
        <fullName evidence="2">VanZ-like domain-containing protein</fullName>
    </recommendedName>
</protein>
<feature type="transmembrane region" description="Helical" evidence="1">
    <location>
        <begin position="12"/>
        <end position="30"/>
    </location>
</feature>
<feature type="transmembrane region" description="Helical" evidence="1">
    <location>
        <begin position="140"/>
        <end position="159"/>
    </location>
</feature>
<comment type="caution">
    <text evidence="3">The sequence shown here is derived from an EMBL/GenBank/DDBJ whole genome shotgun (WGS) entry which is preliminary data.</text>
</comment>